<evidence type="ECO:0000313" key="2">
    <source>
        <dbReference type="EMBL" id="KAF6828297.1"/>
    </source>
</evidence>
<organism evidence="2 3">
    <name type="scientific">Colletotrichum plurivorum</name>
    <dbReference type="NCBI Taxonomy" id="2175906"/>
    <lineage>
        <taxon>Eukaryota</taxon>
        <taxon>Fungi</taxon>
        <taxon>Dikarya</taxon>
        <taxon>Ascomycota</taxon>
        <taxon>Pezizomycotina</taxon>
        <taxon>Sordariomycetes</taxon>
        <taxon>Hypocreomycetidae</taxon>
        <taxon>Glomerellales</taxon>
        <taxon>Glomerellaceae</taxon>
        <taxon>Colletotrichum</taxon>
        <taxon>Colletotrichum orchidearum species complex</taxon>
    </lineage>
</organism>
<gene>
    <name evidence="2" type="ORF">CPLU01_08572</name>
</gene>
<name>A0A8H6KAV5_9PEZI</name>
<sequence length="495" mass="54087">MELKDLSQQKLLATATQTQVTARHTCHQSVEKPLWLRLVKEWHLLLLYLIFSVAFAFSMWRGLDGQSFAVSGNARLSGSSFRLSQPDVVTIISACLVVGRAVAASWQALAAWRCLFILFEKAGLSLADADVVGSMKLPPWSVVRPPSSSRPSGSAARLIAVLSLLLAWPAQLASPLASGSISWVPIKAYNIRPEKTIALGFVLWGSPEWNFLGGPNIREAIVRLGAGLTSLKQTRFANGTFPVGPARRMGNYFSSLANGTIIENTTILAGIVYPETKYLRYAQPETTLTGTAVGATALLRDTEFNHTALKLLTALPEPTALSHAIKYAATYLFSVNPSLACDALWDTSEFSPLPSGIHVVESVRPDRRDCMVVAKLQVSAGVTHCNQTDPMLEPTCILDSNIIVSASREVRPDPLTDMLLAMMPEVHTTVASLRMFDTTQHKGNLSRVLRESLVQTYQAAWSAMSEVMSQSIPPEQKPQTRAWEPEQFLEARVSA</sequence>
<feature type="transmembrane region" description="Helical" evidence="1">
    <location>
        <begin position="42"/>
        <end position="60"/>
    </location>
</feature>
<dbReference type="EMBL" id="WIGO01000124">
    <property type="protein sequence ID" value="KAF6828297.1"/>
    <property type="molecule type" value="Genomic_DNA"/>
</dbReference>
<evidence type="ECO:0000256" key="1">
    <source>
        <dbReference type="SAM" id="Phobius"/>
    </source>
</evidence>
<dbReference type="Proteomes" id="UP000654918">
    <property type="component" value="Unassembled WGS sequence"/>
</dbReference>
<protein>
    <submittedName>
        <fullName evidence="2">Uncharacterized protein</fullName>
    </submittedName>
</protein>
<keyword evidence="1" id="KW-1133">Transmembrane helix</keyword>
<evidence type="ECO:0000313" key="3">
    <source>
        <dbReference type="Proteomes" id="UP000654918"/>
    </source>
</evidence>
<keyword evidence="1" id="KW-0472">Membrane</keyword>
<comment type="caution">
    <text evidence="2">The sequence shown here is derived from an EMBL/GenBank/DDBJ whole genome shotgun (WGS) entry which is preliminary data.</text>
</comment>
<keyword evidence="3" id="KW-1185">Reference proteome</keyword>
<proteinExistence type="predicted"/>
<reference evidence="2" key="1">
    <citation type="journal article" date="2020" name="Phytopathology">
        <title>Genome Sequence Resources of Colletotrichum truncatum, C. plurivorum, C. musicola, and C. sojae: Four Species Pathogenic to Soybean (Glycine max).</title>
        <authorList>
            <person name="Rogerio F."/>
            <person name="Boufleur T.R."/>
            <person name="Ciampi-Guillardi M."/>
            <person name="Sukno S.A."/>
            <person name="Thon M.R."/>
            <person name="Massola Junior N.S."/>
            <person name="Baroncelli R."/>
        </authorList>
    </citation>
    <scope>NUCLEOTIDE SEQUENCE</scope>
    <source>
        <strain evidence="2">LFN00145</strain>
    </source>
</reference>
<accession>A0A8H6KAV5</accession>
<keyword evidence="1" id="KW-0812">Transmembrane</keyword>
<dbReference type="AlphaFoldDB" id="A0A8H6KAV5"/>